<feature type="coiled-coil region" evidence="1">
    <location>
        <begin position="500"/>
        <end position="541"/>
    </location>
</feature>
<organism evidence="3 4">
    <name type="scientific">Pythium oligandrum</name>
    <name type="common">Mycoparasitic fungus</name>
    <dbReference type="NCBI Taxonomy" id="41045"/>
    <lineage>
        <taxon>Eukaryota</taxon>
        <taxon>Sar</taxon>
        <taxon>Stramenopiles</taxon>
        <taxon>Oomycota</taxon>
        <taxon>Peronosporomycetes</taxon>
        <taxon>Pythiales</taxon>
        <taxon>Pythiaceae</taxon>
        <taxon>Pythium</taxon>
    </lineage>
</organism>
<evidence type="ECO:0000313" key="4">
    <source>
        <dbReference type="Proteomes" id="UP000794436"/>
    </source>
</evidence>
<feature type="region of interest" description="Disordered" evidence="2">
    <location>
        <begin position="848"/>
        <end position="878"/>
    </location>
</feature>
<reference evidence="3" key="1">
    <citation type="submission" date="2019-03" db="EMBL/GenBank/DDBJ databases">
        <title>Long read genome sequence of the mycoparasitic Pythium oligandrum ATCC 38472 isolated from sugarbeet rhizosphere.</title>
        <authorList>
            <person name="Gaulin E."/>
        </authorList>
    </citation>
    <scope>NUCLEOTIDE SEQUENCE</scope>
    <source>
        <strain evidence="3">ATCC 38472_TT</strain>
    </source>
</reference>
<dbReference type="EMBL" id="SPLM01000146">
    <property type="protein sequence ID" value="TMW56181.1"/>
    <property type="molecule type" value="Genomic_DNA"/>
</dbReference>
<gene>
    <name evidence="3" type="ORF">Poli38472_008829</name>
</gene>
<feature type="compositionally biased region" description="Polar residues" evidence="2">
    <location>
        <begin position="205"/>
        <end position="220"/>
    </location>
</feature>
<feature type="compositionally biased region" description="Polar residues" evidence="2">
    <location>
        <begin position="167"/>
        <end position="179"/>
    </location>
</feature>
<comment type="caution">
    <text evidence="3">The sequence shown here is derived from an EMBL/GenBank/DDBJ whole genome shotgun (WGS) entry which is preliminary data.</text>
</comment>
<keyword evidence="4" id="KW-1185">Reference proteome</keyword>
<sequence>MLNGVSPLEDVYWTHWREMPLFESIESDLSSFFVSQGSIFDSIVKALFDRITQVESRVEHHEQSLHELLVLGGGVGLSAQNEEMEYFIMTLSRQLNLVLGLLFRPYSEDTMAKMQAHQQQLASISDVLTDNESILMHLAGPAPMTMSQRPGIMEEKEVKASEGANEGITNQSMEVQTPDSPEFQPGDTLPPTKETTEQEGHDALASSSHQEGASVSNNYSPVERHSDAQLTPAISLNKKNDRKKSAFGMIHSLHQAEQRRREDEAALLKRVKEMLAQSQRQSQGGYDQMLRELQTQNDKLRLELLYHQQNQVSMDLVNANQQQQQKEMEKQLLELSNSFLATQTLQEQQINQLLENLRDFTDRYVNKSELERLAAAWLQAAKDDCVFGANAETLTTLQRDLMALQDRLRDEASSPVLAKLLEEIERVLELLQRLLALLEGDSAGLHGLTGTQLMLTLRQVLQQVEDLAHNALEDEQASQRSAASLTEFTRQMELGTASLLEAMESQQERYLQALAQLSADVEMLKRELHDQKATEQELRSQLAACPSQEETMRLMNALRDQIEASSSDYSAKMLETLDDLRSNMAGLPSIDLLDNLLHSKADRADIERLRQLLANTGLGGPSLSKSPTRCLSCDQPYPQRSRPGSAQSTTRCPHQGERPSTATSSNGGWTARSGLSYGKSHHASLPMLPSTISQLEPHDPDEDDGYDDDIGFTRDARQQSTQQILRDLAAVIETSKQRKQRHQSSYDLPVSTPAKRSHLSFANVEDKKNRIPLRRVTLSDQVVYGPSITSGFLKQQQPKKSKATLGSAREKIDYRTRPTTVIVTTDGKAPTGEVIVRAPSSSVVIRPFSELGTRGEDSRRGTPTTKQATRRNTARASD</sequence>
<feature type="compositionally biased region" description="Acidic residues" evidence="2">
    <location>
        <begin position="699"/>
        <end position="710"/>
    </location>
</feature>
<feature type="region of interest" description="Disordered" evidence="2">
    <location>
        <begin position="616"/>
        <end position="712"/>
    </location>
</feature>
<evidence type="ECO:0000313" key="3">
    <source>
        <dbReference type="EMBL" id="TMW56181.1"/>
    </source>
</evidence>
<accession>A0A8K1C455</accession>
<feature type="region of interest" description="Disordered" evidence="2">
    <location>
        <begin position="156"/>
        <end position="242"/>
    </location>
</feature>
<dbReference type="AlphaFoldDB" id="A0A8K1C455"/>
<dbReference type="Proteomes" id="UP000794436">
    <property type="component" value="Unassembled WGS sequence"/>
</dbReference>
<feature type="compositionally biased region" description="Basic residues" evidence="2">
    <location>
        <begin position="868"/>
        <end position="878"/>
    </location>
</feature>
<proteinExistence type="predicted"/>
<evidence type="ECO:0000256" key="1">
    <source>
        <dbReference type="SAM" id="Coils"/>
    </source>
</evidence>
<keyword evidence="1" id="KW-0175">Coiled coil</keyword>
<feature type="compositionally biased region" description="Polar residues" evidence="2">
    <location>
        <begin position="642"/>
        <end position="668"/>
    </location>
</feature>
<dbReference type="OrthoDB" id="168013at2759"/>
<name>A0A8K1C455_PYTOL</name>
<protein>
    <submittedName>
        <fullName evidence="3">Uncharacterized protein</fullName>
    </submittedName>
</protein>
<feature type="coiled-coil region" evidence="1">
    <location>
        <begin position="261"/>
        <end position="338"/>
    </location>
</feature>
<evidence type="ECO:0000256" key="2">
    <source>
        <dbReference type="SAM" id="MobiDB-lite"/>
    </source>
</evidence>